<dbReference type="SUPFAM" id="SSF53067">
    <property type="entry name" value="Actin-like ATPase domain"/>
    <property type="match status" value="1"/>
</dbReference>
<dbReference type="InterPro" id="IPR036388">
    <property type="entry name" value="WH-like_DNA-bd_sf"/>
</dbReference>
<organism evidence="2 3">
    <name type="scientific">Psychromarinibacter halotolerans</name>
    <dbReference type="NCBI Taxonomy" id="1775175"/>
    <lineage>
        <taxon>Bacteria</taxon>
        <taxon>Pseudomonadati</taxon>
        <taxon>Pseudomonadota</taxon>
        <taxon>Alphaproteobacteria</taxon>
        <taxon>Rhodobacterales</taxon>
        <taxon>Paracoccaceae</taxon>
        <taxon>Psychromarinibacter</taxon>
    </lineage>
</organism>
<dbReference type="InterPro" id="IPR000600">
    <property type="entry name" value="ROK"/>
</dbReference>
<evidence type="ECO:0000313" key="2">
    <source>
        <dbReference type="EMBL" id="MFC3145826.1"/>
    </source>
</evidence>
<dbReference type="SUPFAM" id="SSF46785">
    <property type="entry name" value="Winged helix' DNA-binding domain"/>
    <property type="match status" value="1"/>
</dbReference>
<dbReference type="Pfam" id="PF00480">
    <property type="entry name" value="ROK"/>
    <property type="match status" value="1"/>
</dbReference>
<feature type="region of interest" description="Disordered" evidence="1">
    <location>
        <begin position="1"/>
        <end position="24"/>
    </location>
</feature>
<gene>
    <name evidence="2" type="ORF">ACFOGP_24100</name>
</gene>
<dbReference type="InterPro" id="IPR043129">
    <property type="entry name" value="ATPase_NBD"/>
</dbReference>
<dbReference type="EMBL" id="JBHRTB010000010">
    <property type="protein sequence ID" value="MFC3145826.1"/>
    <property type="molecule type" value="Genomic_DNA"/>
</dbReference>
<evidence type="ECO:0000256" key="1">
    <source>
        <dbReference type="SAM" id="MobiDB-lite"/>
    </source>
</evidence>
<comment type="caution">
    <text evidence="2">The sequence shown here is derived from an EMBL/GenBank/DDBJ whole genome shotgun (WGS) entry which is preliminary data.</text>
</comment>
<name>A0ABV7H2C8_9RHOB</name>
<dbReference type="PANTHER" id="PTHR18964">
    <property type="entry name" value="ROK (REPRESSOR, ORF, KINASE) FAMILY"/>
    <property type="match status" value="1"/>
</dbReference>
<dbReference type="RefSeq" id="WP_275632773.1">
    <property type="nucleotide sequence ID" value="NZ_JARGYD010000003.1"/>
</dbReference>
<dbReference type="Proteomes" id="UP001595632">
    <property type="component" value="Unassembled WGS sequence"/>
</dbReference>
<dbReference type="Gene3D" id="1.10.10.10">
    <property type="entry name" value="Winged helix-like DNA-binding domain superfamily/Winged helix DNA-binding domain"/>
    <property type="match status" value="1"/>
</dbReference>
<reference evidence="3" key="1">
    <citation type="journal article" date="2019" name="Int. J. Syst. Evol. Microbiol.">
        <title>The Global Catalogue of Microorganisms (GCM) 10K type strain sequencing project: providing services to taxonomists for standard genome sequencing and annotation.</title>
        <authorList>
            <consortium name="The Broad Institute Genomics Platform"/>
            <consortium name="The Broad Institute Genome Sequencing Center for Infectious Disease"/>
            <person name="Wu L."/>
            <person name="Ma J."/>
        </authorList>
    </citation>
    <scope>NUCLEOTIDE SEQUENCE [LARGE SCALE GENOMIC DNA]</scope>
    <source>
        <strain evidence="3">KCTC 52366</strain>
    </source>
</reference>
<keyword evidence="3" id="KW-1185">Reference proteome</keyword>
<dbReference type="PANTHER" id="PTHR18964:SF169">
    <property type="entry name" value="N-ACETYLMANNOSAMINE KINASE"/>
    <property type="match status" value="1"/>
</dbReference>
<evidence type="ECO:0000313" key="3">
    <source>
        <dbReference type="Proteomes" id="UP001595632"/>
    </source>
</evidence>
<accession>A0ABV7H2C8</accession>
<proteinExistence type="predicted"/>
<dbReference type="Gene3D" id="3.30.420.40">
    <property type="match status" value="2"/>
</dbReference>
<feature type="compositionally biased region" description="Polar residues" evidence="1">
    <location>
        <begin position="1"/>
        <end position="23"/>
    </location>
</feature>
<protein>
    <submittedName>
        <fullName evidence="2">ROK family protein</fullName>
    </submittedName>
</protein>
<dbReference type="InterPro" id="IPR036390">
    <property type="entry name" value="WH_DNA-bd_sf"/>
</dbReference>
<sequence length="406" mass="43535">MPKENPSSVLGSSDTGIRGSNQAGMRAHNERLVLSLIRRHGATAKADIARATGLSAQTVSVIMRALEADELLTRGEPVRGRVGQPSIPMSLSQDGAFFFGLKVGRRSLELVLTDFLGVVRARVRQTHDYPMPEATVRFTRNALTRMLGAMTPRDRDRVGGLGIAMPFSLWDWADNLSAPPEEMAAWRTADLGRSIARVIDIPVFVQNDATAACGAELVFGRDETPLDFLHFYIGYFIGGGVVLNGSLYSGPSGNAGAIGSIPVASTPDGRERQLIDVASLGTLEEHLHKAGTDTSDLWQAPEELERNPDVLAAWIDDAAAGIAHAIVSAVSVIDFGTVMIDGWITADMRRRLVEATAAQLEQRNFAGLARPDLREGTIGADARALGAASLPLSERFLVEKLAFQGA</sequence>
<dbReference type="Pfam" id="PF13412">
    <property type="entry name" value="HTH_24"/>
    <property type="match status" value="1"/>
</dbReference>